<protein>
    <submittedName>
        <fullName evidence="2">Uncharacterized protein</fullName>
    </submittedName>
</protein>
<dbReference type="Proteomes" id="UP000286415">
    <property type="component" value="Unassembled WGS sequence"/>
</dbReference>
<evidence type="ECO:0000256" key="1">
    <source>
        <dbReference type="SAM" id="MobiDB-lite"/>
    </source>
</evidence>
<evidence type="ECO:0000313" key="3">
    <source>
        <dbReference type="Proteomes" id="UP000286415"/>
    </source>
</evidence>
<gene>
    <name evidence="2" type="ORF">CSKR_202925</name>
</gene>
<reference evidence="2 3" key="2">
    <citation type="journal article" date="2021" name="Genomics">
        <title>High-quality reference genome for Clonorchis sinensis.</title>
        <authorList>
            <person name="Young N.D."/>
            <person name="Stroehlein A.J."/>
            <person name="Kinkar L."/>
            <person name="Wang T."/>
            <person name="Sohn W.M."/>
            <person name="Chang B.C.H."/>
            <person name="Kaur P."/>
            <person name="Weisz D."/>
            <person name="Dudchenko O."/>
            <person name="Aiden E.L."/>
            <person name="Korhonen P.K."/>
            <person name="Gasser R.B."/>
        </authorList>
    </citation>
    <scope>NUCLEOTIDE SEQUENCE [LARGE SCALE GENOMIC DNA]</scope>
    <source>
        <strain evidence="2">Cs-k2</strain>
    </source>
</reference>
<dbReference type="AlphaFoldDB" id="A0A8T1M4L3"/>
<reference evidence="2 3" key="1">
    <citation type="journal article" date="2018" name="Biotechnol. Adv.">
        <title>Improved genomic resources and new bioinformatic workflow for the carcinogenic parasite Clonorchis sinensis: Biotechnological implications.</title>
        <authorList>
            <person name="Wang D."/>
            <person name="Korhonen P.K."/>
            <person name="Gasser R.B."/>
            <person name="Young N.D."/>
        </authorList>
    </citation>
    <scope>NUCLEOTIDE SEQUENCE [LARGE SCALE GENOMIC DNA]</scope>
    <source>
        <strain evidence="2">Cs-k2</strain>
    </source>
</reference>
<accession>A0A8T1M4L3</accession>
<comment type="caution">
    <text evidence="2">The sequence shown here is derived from an EMBL/GenBank/DDBJ whole genome shotgun (WGS) entry which is preliminary data.</text>
</comment>
<organism evidence="2 3">
    <name type="scientific">Clonorchis sinensis</name>
    <name type="common">Chinese liver fluke</name>
    <dbReference type="NCBI Taxonomy" id="79923"/>
    <lineage>
        <taxon>Eukaryota</taxon>
        <taxon>Metazoa</taxon>
        <taxon>Spiralia</taxon>
        <taxon>Lophotrochozoa</taxon>
        <taxon>Platyhelminthes</taxon>
        <taxon>Trematoda</taxon>
        <taxon>Digenea</taxon>
        <taxon>Opisthorchiida</taxon>
        <taxon>Opisthorchiata</taxon>
        <taxon>Opisthorchiidae</taxon>
        <taxon>Clonorchis</taxon>
    </lineage>
</organism>
<feature type="non-terminal residue" evidence="2">
    <location>
        <position position="1"/>
    </location>
</feature>
<feature type="compositionally biased region" description="Basic residues" evidence="1">
    <location>
        <begin position="1"/>
        <end position="13"/>
    </location>
</feature>
<dbReference type="EMBL" id="NIRI02000056">
    <property type="protein sequence ID" value="KAG5444070.1"/>
    <property type="molecule type" value="Genomic_DNA"/>
</dbReference>
<evidence type="ECO:0000313" key="2">
    <source>
        <dbReference type="EMBL" id="KAG5444070.1"/>
    </source>
</evidence>
<sequence>SLKPGAKHGRSGYHHSLQQGGSEHPCNHPQELPDGFGRSTKFLTEMQHCIRFYSRK</sequence>
<feature type="region of interest" description="Disordered" evidence="1">
    <location>
        <begin position="1"/>
        <end position="38"/>
    </location>
</feature>
<proteinExistence type="predicted"/>
<feature type="non-terminal residue" evidence="2">
    <location>
        <position position="56"/>
    </location>
</feature>
<name>A0A8T1M4L3_CLOSI</name>
<keyword evidence="3" id="KW-1185">Reference proteome</keyword>